<gene>
    <name evidence="7" type="ORF">G647_07321</name>
</gene>
<dbReference type="PANTHER" id="PTHR43712">
    <property type="entry name" value="PUTATIVE (AFU_ORTHOLOGUE AFUA_4G14580)-RELATED"/>
    <property type="match status" value="1"/>
</dbReference>
<evidence type="ECO:0000256" key="3">
    <source>
        <dbReference type="ARBA" id="ARBA00022691"/>
    </source>
</evidence>
<dbReference type="SUPFAM" id="SSF46785">
    <property type="entry name" value="Winged helix' DNA-binding domain"/>
    <property type="match status" value="1"/>
</dbReference>
<evidence type="ECO:0000256" key="4">
    <source>
        <dbReference type="ARBA" id="ARBA00038277"/>
    </source>
</evidence>
<organism evidence="7 8">
    <name type="scientific">Cladophialophora carrionii CBS 160.54</name>
    <dbReference type="NCBI Taxonomy" id="1279043"/>
    <lineage>
        <taxon>Eukaryota</taxon>
        <taxon>Fungi</taxon>
        <taxon>Dikarya</taxon>
        <taxon>Ascomycota</taxon>
        <taxon>Pezizomycotina</taxon>
        <taxon>Eurotiomycetes</taxon>
        <taxon>Chaetothyriomycetidae</taxon>
        <taxon>Chaetothyriales</taxon>
        <taxon>Herpotrichiellaceae</taxon>
        <taxon>Cladophialophora</taxon>
    </lineage>
</organism>
<feature type="domain" description="O-methyltransferase C-terminal" evidence="5">
    <location>
        <begin position="228"/>
        <end position="410"/>
    </location>
</feature>
<dbReference type="Gene3D" id="3.40.50.150">
    <property type="entry name" value="Vaccinia Virus protein VP39"/>
    <property type="match status" value="1"/>
</dbReference>
<feature type="domain" description="O-methyltransferase dimerisation" evidence="6">
    <location>
        <begin position="84"/>
        <end position="151"/>
    </location>
</feature>
<reference evidence="7 8" key="1">
    <citation type="submission" date="2013-03" db="EMBL/GenBank/DDBJ databases">
        <title>The Genome Sequence of Cladophialophora carrionii CBS 160.54.</title>
        <authorList>
            <consortium name="The Broad Institute Genomics Platform"/>
            <person name="Cuomo C."/>
            <person name="de Hoog S."/>
            <person name="Gorbushina A."/>
            <person name="Walker B."/>
            <person name="Young S.K."/>
            <person name="Zeng Q."/>
            <person name="Gargeya S."/>
            <person name="Fitzgerald M."/>
            <person name="Haas B."/>
            <person name="Abouelleil A."/>
            <person name="Allen A.W."/>
            <person name="Alvarado L."/>
            <person name="Arachchi H.M."/>
            <person name="Berlin A.M."/>
            <person name="Chapman S.B."/>
            <person name="Gainer-Dewar J."/>
            <person name="Goldberg J."/>
            <person name="Griggs A."/>
            <person name="Gujja S."/>
            <person name="Hansen M."/>
            <person name="Howarth C."/>
            <person name="Imamovic A."/>
            <person name="Ireland A."/>
            <person name="Larimer J."/>
            <person name="McCowan C."/>
            <person name="Murphy C."/>
            <person name="Pearson M."/>
            <person name="Poon T.W."/>
            <person name="Priest M."/>
            <person name="Roberts A."/>
            <person name="Saif S."/>
            <person name="Shea T."/>
            <person name="Sisk P."/>
            <person name="Sykes S."/>
            <person name="Wortman J."/>
            <person name="Nusbaum C."/>
            <person name="Birren B."/>
        </authorList>
    </citation>
    <scope>NUCLEOTIDE SEQUENCE [LARGE SCALE GENOMIC DNA]</scope>
    <source>
        <strain evidence="7 8">CBS 160.54</strain>
    </source>
</reference>
<dbReference type="InterPro" id="IPR012967">
    <property type="entry name" value="COMT_dimerisation"/>
</dbReference>
<dbReference type="AlphaFoldDB" id="V9D3X5"/>
<comment type="similarity">
    <text evidence="4">Belongs to the class I-like SAM-binding methyltransferase superfamily. Cation-independent O-methyltransferase family.</text>
</comment>
<evidence type="ECO:0000313" key="8">
    <source>
        <dbReference type="Proteomes" id="UP000030678"/>
    </source>
</evidence>
<keyword evidence="3" id="KW-0949">S-adenosyl-L-methionine</keyword>
<dbReference type="InterPro" id="IPR029063">
    <property type="entry name" value="SAM-dependent_MTases_sf"/>
</dbReference>
<dbReference type="VEuPathDB" id="FungiDB:G647_07321"/>
<dbReference type="HOGENOM" id="CLU_005533_1_4_1"/>
<keyword evidence="2" id="KW-0808">Transferase</keyword>
<dbReference type="Proteomes" id="UP000030678">
    <property type="component" value="Unassembled WGS sequence"/>
</dbReference>
<accession>V9D3X5</accession>
<dbReference type="InterPro" id="IPR036390">
    <property type="entry name" value="WH_DNA-bd_sf"/>
</dbReference>
<evidence type="ECO:0000313" key="7">
    <source>
        <dbReference type="EMBL" id="ETI20978.1"/>
    </source>
</evidence>
<name>V9D3X5_9EURO</name>
<dbReference type="PANTHER" id="PTHR43712:SF5">
    <property type="entry name" value="O-METHYLTRANSFERASE ASQN-RELATED"/>
    <property type="match status" value="1"/>
</dbReference>
<proteinExistence type="inferred from homology"/>
<dbReference type="Pfam" id="PF08100">
    <property type="entry name" value="Dimerisation"/>
    <property type="match status" value="1"/>
</dbReference>
<sequence>MAAHRNLLVELAQSISDQARVIADLLNEQQLPQPSFTLDAPLKFPEGQDQRKLQDARMSLLTSTIALEQLVTGPQDFIMWQSLTVMHDQFVLHALERFGVFDAVPTDGDISYPDLAARTPLTEKQVRRVIRHAMTKNLFTEPRPDHVAHNAFSIAPIKNPLLKPWIGHNLGEMLVASSRLGDAIAKYGDTDDVTRTGLSLGFGLGGKSMWEWFAMDDDDGRQEKGWRTRRFAQAMEIRGGLDMAHIHNGFDWKSLGESTIVDLGGSSGHVSMSLAHKFPSLKFIVADFPELRTPFDEGLPTELKPRVVFEPTDLLSPQPGRTADIFFLRHILHDWPDTAAIKILRNIINTQDGLIRDGTRIIIADSVIPPAGTLPQPLERLITALDLHMWCSSNAGERTQEDWIRLFMAADQRLEVKAFVRPEGSADTFIELVFRNSKA</sequence>
<dbReference type="PROSITE" id="PS51683">
    <property type="entry name" value="SAM_OMT_II"/>
    <property type="match status" value="1"/>
</dbReference>
<dbReference type="GeneID" id="19985814"/>
<dbReference type="GO" id="GO:0032259">
    <property type="term" value="P:methylation"/>
    <property type="evidence" value="ECO:0007669"/>
    <property type="project" value="UniProtKB-KW"/>
</dbReference>
<evidence type="ECO:0000256" key="2">
    <source>
        <dbReference type="ARBA" id="ARBA00022679"/>
    </source>
</evidence>
<evidence type="ECO:0000256" key="1">
    <source>
        <dbReference type="ARBA" id="ARBA00022603"/>
    </source>
</evidence>
<dbReference type="EMBL" id="KB822707">
    <property type="protein sequence ID" value="ETI20978.1"/>
    <property type="molecule type" value="Genomic_DNA"/>
</dbReference>
<evidence type="ECO:0000259" key="5">
    <source>
        <dbReference type="Pfam" id="PF00891"/>
    </source>
</evidence>
<dbReference type="Pfam" id="PF00891">
    <property type="entry name" value="Methyltransf_2"/>
    <property type="match status" value="1"/>
</dbReference>
<dbReference type="Gene3D" id="1.10.10.10">
    <property type="entry name" value="Winged helix-like DNA-binding domain superfamily/Winged helix DNA-binding domain"/>
    <property type="match status" value="1"/>
</dbReference>
<dbReference type="InterPro" id="IPR016461">
    <property type="entry name" value="COMT-like"/>
</dbReference>
<dbReference type="GO" id="GO:0008171">
    <property type="term" value="F:O-methyltransferase activity"/>
    <property type="evidence" value="ECO:0007669"/>
    <property type="project" value="InterPro"/>
</dbReference>
<evidence type="ECO:0000259" key="6">
    <source>
        <dbReference type="Pfam" id="PF08100"/>
    </source>
</evidence>
<dbReference type="SUPFAM" id="SSF53335">
    <property type="entry name" value="S-adenosyl-L-methionine-dependent methyltransferases"/>
    <property type="match status" value="1"/>
</dbReference>
<dbReference type="RefSeq" id="XP_008729859.1">
    <property type="nucleotide sequence ID" value="XM_008731637.1"/>
</dbReference>
<dbReference type="InterPro" id="IPR001077">
    <property type="entry name" value="COMT_C"/>
</dbReference>
<keyword evidence="1" id="KW-0489">Methyltransferase</keyword>
<protein>
    <submittedName>
        <fullName evidence="7">Uncharacterized protein</fullName>
    </submittedName>
</protein>
<dbReference type="InterPro" id="IPR036388">
    <property type="entry name" value="WH-like_DNA-bd_sf"/>
</dbReference>